<dbReference type="Gene3D" id="3.40.630.30">
    <property type="match status" value="1"/>
</dbReference>
<name>K0K5A1_SACES</name>
<dbReference type="PANTHER" id="PTHR43877">
    <property type="entry name" value="AMINOALKYLPHOSPHONATE N-ACETYLTRANSFERASE-RELATED-RELATED"/>
    <property type="match status" value="1"/>
</dbReference>
<feature type="domain" description="N-acetyltransferase" evidence="3">
    <location>
        <begin position="4"/>
        <end position="144"/>
    </location>
</feature>
<dbReference type="GO" id="GO:0016747">
    <property type="term" value="F:acyltransferase activity, transferring groups other than amino-acyl groups"/>
    <property type="evidence" value="ECO:0007669"/>
    <property type="project" value="InterPro"/>
</dbReference>
<dbReference type="KEGG" id="sesp:BN6_44320"/>
<dbReference type="InterPro" id="IPR000182">
    <property type="entry name" value="GNAT_dom"/>
</dbReference>
<organism evidence="4 5">
    <name type="scientific">Saccharothrix espanaensis (strain ATCC 51144 / DSM 44229 / JCM 9112 / NBRC 15066 / NRRL 15764)</name>
    <dbReference type="NCBI Taxonomy" id="1179773"/>
    <lineage>
        <taxon>Bacteria</taxon>
        <taxon>Bacillati</taxon>
        <taxon>Actinomycetota</taxon>
        <taxon>Actinomycetes</taxon>
        <taxon>Pseudonocardiales</taxon>
        <taxon>Pseudonocardiaceae</taxon>
        <taxon>Saccharothrix</taxon>
    </lineage>
</organism>
<evidence type="ECO:0000256" key="1">
    <source>
        <dbReference type="ARBA" id="ARBA00022679"/>
    </source>
</evidence>
<evidence type="ECO:0000256" key="2">
    <source>
        <dbReference type="ARBA" id="ARBA00023315"/>
    </source>
</evidence>
<dbReference type="CDD" id="cd04301">
    <property type="entry name" value="NAT_SF"/>
    <property type="match status" value="1"/>
</dbReference>
<dbReference type="PATRIC" id="fig|1179773.3.peg.4440"/>
<gene>
    <name evidence="4" type="ordered locus">BN6_44320</name>
</gene>
<dbReference type="Pfam" id="PF13673">
    <property type="entry name" value="Acetyltransf_10"/>
    <property type="match status" value="1"/>
</dbReference>
<evidence type="ECO:0000313" key="4">
    <source>
        <dbReference type="EMBL" id="CCH31713.1"/>
    </source>
</evidence>
<dbReference type="PROSITE" id="PS51186">
    <property type="entry name" value="GNAT"/>
    <property type="match status" value="1"/>
</dbReference>
<dbReference type="STRING" id="1179773.BN6_44320"/>
<sequence>MSTVEIVPAGPEDAEALTTLMHGCSAYSGEYASILHDFRVTAEHVRAHPTFLAGAAGEVLGFYSLITDPAELDMLFVADRAQGAGLGARLVGHLLEQARARGLTTVKVVSHPPAEGFYRRMGARRVGVVPARPPKVTWERPELAFDVGPR</sequence>
<dbReference type="AlphaFoldDB" id="K0K5A1"/>
<evidence type="ECO:0000313" key="5">
    <source>
        <dbReference type="Proteomes" id="UP000006281"/>
    </source>
</evidence>
<dbReference type="HOGENOM" id="CLU_116318_0_0_11"/>
<keyword evidence="1" id="KW-0808">Transferase</keyword>
<protein>
    <recommendedName>
        <fullName evidence="3">N-acetyltransferase domain-containing protein</fullName>
    </recommendedName>
</protein>
<dbReference type="EMBL" id="HE804045">
    <property type="protein sequence ID" value="CCH31713.1"/>
    <property type="molecule type" value="Genomic_DNA"/>
</dbReference>
<reference evidence="4 5" key="1">
    <citation type="journal article" date="2012" name="BMC Genomics">
        <title>Complete genome sequence of Saccharothrix espanaensis DSM 44229T and comparison to the other completely sequenced Pseudonocardiaceae.</title>
        <authorList>
            <person name="Strobel T."/>
            <person name="Al-Dilaimi A."/>
            <person name="Blom J."/>
            <person name="Gessner A."/>
            <person name="Kalinowski J."/>
            <person name="Luzhetska M."/>
            <person name="Puhler A."/>
            <person name="Szczepanowski R."/>
            <person name="Bechthold A."/>
            <person name="Ruckert C."/>
        </authorList>
    </citation>
    <scope>NUCLEOTIDE SEQUENCE [LARGE SCALE GENOMIC DNA]</scope>
    <source>
        <strain evidence="5">ATCC 51144 / DSM 44229 / JCM 9112 / NBRC 15066 / NRRL 15764</strain>
    </source>
</reference>
<dbReference type="SUPFAM" id="SSF55729">
    <property type="entry name" value="Acyl-CoA N-acyltransferases (Nat)"/>
    <property type="match status" value="1"/>
</dbReference>
<proteinExistence type="predicted"/>
<dbReference type="InterPro" id="IPR050832">
    <property type="entry name" value="Bact_Acetyltransf"/>
</dbReference>
<dbReference type="InterPro" id="IPR016181">
    <property type="entry name" value="Acyl_CoA_acyltransferase"/>
</dbReference>
<accession>K0K5A1</accession>
<dbReference type="RefSeq" id="WP_015101825.1">
    <property type="nucleotide sequence ID" value="NC_019673.1"/>
</dbReference>
<evidence type="ECO:0000259" key="3">
    <source>
        <dbReference type="PROSITE" id="PS51186"/>
    </source>
</evidence>
<keyword evidence="5" id="KW-1185">Reference proteome</keyword>
<dbReference type="eggNOG" id="COG0456">
    <property type="taxonomic scope" value="Bacteria"/>
</dbReference>
<dbReference type="Proteomes" id="UP000006281">
    <property type="component" value="Chromosome"/>
</dbReference>
<keyword evidence="2" id="KW-0012">Acyltransferase</keyword>